<evidence type="ECO:0000256" key="3">
    <source>
        <dbReference type="ARBA" id="ARBA00022475"/>
    </source>
</evidence>
<keyword evidence="9" id="KW-1185">Reference proteome</keyword>
<comment type="caution">
    <text evidence="8">The sequence shown here is derived from an EMBL/GenBank/DDBJ whole genome shotgun (WGS) entry which is preliminary data.</text>
</comment>
<feature type="transmembrane region" description="Helical" evidence="7">
    <location>
        <begin position="48"/>
        <end position="68"/>
    </location>
</feature>
<organism evidence="8 9">
    <name type="scientific">Hirschia litorea</name>
    <dbReference type="NCBI Taxonomy" id="1199156"/>
    <lineage>
        <taxon>Bacteria</taxon>
        <taxon>Pseudomonadati</taxon>
        <taxon>Pseudomonadota</taxon>
        <taxon>Alphaproteobacteria</taxon>
        <taxon>Hyphomonadales</taxon>
        <taxon>Hyphomonadaceae</taxon>
        <taxon>Hirschia</taxon>
    </lineage>
</organism>
<evidence type="ECO:0000313" key="9">
    <source>
        <dbReference type="Proteomes" id="UP001596492"/>
    </source>
</evidence>
<evidence type="ECO:0000256" key="5">
    <source>
        <dbReference type="ARBA" id="ARBA00022989"/>
    </source>
</evidence>
<feature type="transmembrane region" description="Helical" evidence="7">
    <location>
        <begin position="114"/>
        <end position="136"/>
    </location>
</feature>
<evidence type="ECO:0000256" key="6">
    <source>
        <dbReference type="ARBA" id="ARBA00023136"/>
    </source>
</evidence>
<comment type="subcellular location">
    <subcellularLocation>
        <location evidence="1">Cell membrane</location>
        <topology evidence="1">Multi-pass membrane protein</topology>
    </subcellularLocation>
</comment>
<evidence type="ECO:0000256" key="7">
    <source>
        <dbReference type="SAM" id="Phobius"/>
    </source>
</evidence>
<dbReference type="Proteomes" id="UP001596492">
    <property type="component" value="Unassembled WGS sequence"/>
</dbReference>
<evidence type="ECO:0000313" key="8">
    <source>
        <dbReference type="EMBL" id="MFC7292219.1"/>
    </source>
</evidence>
<reference evidence="9" key="1">
    <citation type="journal article" date="2019" name="Int. J. Syst. Evol. Microbiol.">
        <title>The Global Catalogue of Microorganisms (GCM) 10K type strain sequencing project: providing services to taxonomists for standard genome sequencing and annotation.</title>
        <authorList>
            <consortium name="The Broad Institute Genomics Platform"/>
            <consortium name="The Broad Institute Genome Sequencing Center for Infectious Disease"/>
            <person name="Wu L."/>
            <person name="Ma J."/>
        </authorList>
    </citation>
    <scope>NUCLEOTIDE SEQUENCE [LARGE SCALE GENOMIC DNA]</scope>
    <source>
        <strain evidence="9">CCUG 51308</strain>
    </source>
</reference>
<dbReference type="Pfam" id="PF03994">
    <property type="entry name" value="DUF350"/>
    <property type="match status" value="1"/>
</dbReference>
<evidence type="ECO:0000256" key="4">
    <source>
        <dbReference type="ARBA" id="ARBA00022692"/>
    </source>
</evidence>
<keyword evidence="3" id="KW-1003">Cell membrane</keyword>
<feature type="transmembrane region" description="Helical" evidence="7">
    <location>
        <begin position="80"/>
        <end position="102"/>
    </location>
</feature>
<evidence type="ECO:0000256" key="1">
    <source>
        <dbReference type="ARBA" id="ARBA00004651"/>
    </source>
</evidence>
<comment type="similarity">
    <text evidence="2">Belongs to the UPF0719 family.</text>
</comment>
<dbReference type="PROSITE" id="PS51257">
    <property type="entry name" value="PROKAR_LIPOPROTEIN"/>
    <property type="match status" value="1"/>
</dbReference>
<sequence length="143" mass="14965">MKAAVESFVSGFPSFLIYTGTAGGLLLLACTFYILLTPQKEMALLRSGNASAGLALAGVIIGLAIPIASCLASSVSLADLIIWGIVALLIQILAFRFVDLILRDLPKRIENDEAGAAILLIAVKIASALIISSALWDPNVARL</sequence>
<name>A0ABW2IMJ5_9PROT</name>
<keyword evidence="5 7" id="KW-1133">Transmembrane helix</keyword>
<accession>A0ABW2IMJ5</accession>
<dbReference type="InterPro" id="IPR007140">
    <property type="entry name" value="DUF350"/>
</dbReference>
<dbReference type="RefSeq" id="WP_382167471.1">
    <property type="nucleotide sequence ID" value="NZ_JBHTBR010000005.1"/>
</dbReference>
<dbReference type="PANTHER" id="PTHR40043">
    <property type="entry name" value="UPF0719 INNER MEMBRANE PROTEIN YJFL"/>
    <property type="match status" value="1"/>
</dbReference>
<gene>
    <name evidence="8" type="ORF">ACFQS8_11370</name>
</gene>
<evidence type="ECO:0000256" key="2">
    <source>
        <dbReference type="ARBA" id="ARBA00005779"/>
    </source>
</evidence>
<feature type="transmembrane region" description="Helical" evidence="7">
    <location>
        <begin position="15"/>
        <end position="36"/>
    </location>
</feature>
<dbReference type="EMBL" id="JBHTBR010000005">
    <property type="protein sequence ID" value="MFC7292219.1"/>
    <property type="molecule type" value="Genomic_DNA"/>
</dbReference>
<dbReference type="PANTHER" id="PTHR40043:SF1">
    <property type="entry name" value="UPF0719 INNER MEMBRANE PROTEIN YJFL"/>
    <property type="match status" value="1"/>
</dbReference>
<keyword evidence="6 7" id="KW-0472">Membrane</keyword>
<protein>
    <submittedName>
        <fullName evidence="8">DUF350 domain-containing protein</fullName>
    </submittedName>
</protein>
<proteinExistence type="inferred from homology"/>
<keyword evidence="4 7" id="KW-0812">Transmembrane</keyword>